<evidence type="ECO:0000259" key="9">
    <source>
        <dbReference type="SMART" id="SM01038"/>
    </source>
</evidence>
<dbReference type="Pfam" id="PF02836">
    <property type="entry name" value="Glyco_hydro_2_C"/>
    <property type="match status" value="1"/>
</dbReference>
<evidence type="ECO:0000256" key="3">
    <source>
        <dbReference type="ARBA" id="ARBA00012756"/>
    </source>
</evidence>
<evidence type="ECO:0000256" key="2">
    <source>
        <dbReference type="ARBA" id="ARBA00007401"/>
    </source>
</evidence>
<dbReference type="SMART" id="SM01038">
    <property type="entry name" value="Bgal_small_N"/>
    <property type="match status" value="1"/>
</dbReference>
<organism evidence="10 11">
    <name type="scientific">Gordoniibacillus kamchatkensis</name>
    <dbReference type="NCBI Taxonomy" id="1590651"/>
    <lineage>
        <taxon>Bacteria</taxon>
        <taxon>Bacillati</taxon>
        <taxon>Bacillota</taxon>
        <taxon>Bacilli</taxon>
        <taxon>Bacillales</taxon>
        <taxon>Paenibacillaceae</taxon>
        <taxon>Gordoniibacillus</taxon>
    </lineage>
</organism>
<evidence type="ECO:0000256" key="4">
    <source>
        <dbReference type="ARBA" id="ARBA00013303"/>
    </source>
</evidence>
<dbReference type="InterPro" id="IPR014718">
    <property type="entry name" value="GH-type_carb-bd"/>
</dbReference>
<dbReference type="InterPro" id="IPR032312">
    <property type="entry name" value="LacZ_4"/>
</dbReference>
<dbReference type="PRINTS" id="PR00132">
    <property type="entry name" value="GLHYDRLASE2"/>
</dbReference>
<gene>
    <name evidence="10" type="ORF">SD70_01510</name>
</gene>
<dbReference type="InterPro" id="IPR011013">
    <property type="entry name" value="Gal_mutarotase_sf_dom"/>
</dbReference>
<comment type="caution">
    <text evidence="10">The sequence shown here is derived from an EMBL/GenBank/DDBJ whole genome shotgun (WGS) entry which is preliminary data.</text>
</comment>
<dbReference type="InterPro" id="IPR006102">
    <property type="entry name" value="Ig-like_GH2"/>
</dbReference>
<keyword evidence="5 8" id="KW-0378">Hydrolase</keyword>
<dbReference type="Pfam" id="PF16353">
    <property type="entry name" value="LacZ_4"/>
    <property type="match status" value="1"/>
</dbReference>
<dbReference type="InterPro" id="IPR017853">
    <property type="entry name" value="GH"/>
</dbReference>
<dbReference type="Pfam" id="PF02837">
    <property type="entry name" value="Glyco_hydro_2_N"/>
    <property type="match status" value="1"/>
</dbReference>
<dbReference type="InterPro" id="IPR013783">
    <property type="entry name" value="Ig-like_fold"/>
</dbReference>
<evidence type="ECO:0000313" key="11">
    <source>
        <dbReference type="Proteomes" id="UP000031967"/>
    </source>
</evidence>
<evidence type="ECO:0000313" key="10">
    <source>
        <dbReference type="EMBL" id="KIL42349.1"/>
    </source>
</evidence>
<comment type="similarity">
    <text evidence="2 8">Belongs to the glycosyl hydrolase 2 family.</text>
</comment>
<feature type="domain" description="Beta galactosidase small chain/" evidence="9">
    <location>
        <begin position="738"/>
        <end position="1009"/>
    </location>
</feature>
<dbReference type="PANTHER" id="PTHR46323:SF2">
    <property type="entry name" value="BETA-GALACTOSIDASE"/>
    <property type="match status" value="1"/>
</dbReference>
<dbReference type="PROSITE" id="PS00719">
    <property type="entry name" value="GLYCOSYL_HYDROL_F2_1"/>
    <property type="match status" value="1"/>
</dbReference>
<dbReference type="SUPFAM" id="SSF49303">
    <property type="entry name" value="beta-Galactosidase/glucuronidase domain"/>
    <property type="match status" value="2"/>
</dbReference>
<evidence type="ECO:0000256" key="6">
    <source>
        <dbReference type="ARBA" id="ARBA00023295"/>
    </source>
</evidence>
<dbReference type="EMBL" id="JXAK01000002">
    <property type="protein sequence ID" value="KIL42349.1"/>
    <property type="molecule type" value="Genomic_DNA"/>
</dbReference>
<dbReference type="InterPro" id="IPR050347">
    <property type="entry name" value="Bact_Beta-galactosidase"/>
</dbReference>
<dbReference type="Pfam" id="PF02929">
    <property type="entry name" value="Bgal_small_N"/>
    <property type="match status" value="1"/>
</dbReference>
<reference evidence="10 11" key="1">
    <citation type="submission" date="2014-12" db="EMBL/GenBank/DDBJ databases">
        <title>Draft genome sequence of Paenibacillus kamchatkensis strain B-2647.</title>
        <authorList>
            <person name="Karlyshev A.V."/>
            <person name="Kudryashova E.B."/>
        </authorList>
    </citation>
    <scope>NUCLEOTIDE SEQUENCE [LARGE SCALE GENOMIC DNA]</scope>
    <source>
        <strain evidence="10 11">VKM B-2647</strain>
    </source>
</reference>
<accession>A0ABR5AMW7</accession>
<evidence type="ECO:0000256" key="8">
    <source>
        <dbReference type="RuleBase" id="RU361154"/>
    </source>
</evidence>
<dbReference type="InterPro" id="IPR006104">
    <property type="entry name" value="Glyco_hydro_2_N"/>
</dbReference>
<dbReference type="EC" id="3.2.1.23" evidence="3 8"/>
<dbReference type="InterPro" id="IPR036156">
    <property type="entry name" value="Beta-gal/glucu_dom_sf"/>
</dbReference>
<keyword evidence="11" id="KW-1185">Reference proteome</keyword>
<dbReference type="PANTHER" id="PTHR46323">
    <property type="entry name" value="BETA-GALACTOSIDASE"/>
    <property type="match status" value="1"/>
</dbReference>
<evidence type="ECO:0000256" key="5">
    <source>
        <dbReference type="ARBA" id="ARBA00022801"/>
    </source>
</evidence>
<evidence type="ECO:0000256" key="7">
    <source>
        <dbReference type="ARBA" id="ARBA00032230"/>
    </source>
</evidence>
<dbReference type="InterPro" id="IPR023230">
    <property type="entry name" value="Glyco_hydro_2_CS"/>
</dbReference>
<dbReference type="InterPro" id="IPR006101">
    <property type="entry name" value="Glyco_hydro_2"/>
</dbReference>
<dbReference type="InterPro" id="IPR006103">
    <property type="entry name" value="Glyco_hydro_2_cat"/>
</dbReference>
<dbReference type="SUPFAM" id="SSF49785">
    <property type="entry name" value="Galactose-binding domain-like"/>
    <property type="match status" value="1"/>
</dbReference>
<dbReference type="PROSITE" id="PS00608">
    <property type="entry name" value="GLYCOSYL_HYDROL_F2_2"/>
    <property type="match status" value="1"/>
</dbReference>
<dbReference type="Gene3D" id="2.70.98.10">
    <property type="match status" value="1"/>
</dbReference>
<evidence type="ECO:0000256" key="1">
    <source>
        <dbReference type="ARBA" id="ARBA00001412"/>
    </source>
</evidence>
<dbReference type="InterPro" id="IPR023232">
    <property type="entry name" value="Glyco_hydro_2_AS"/>
</dbReference>
<dbReference type="Proteomes" id="UP000031967">
    <property type="component" value="Unassembled WGS sequence"/>
</dbReference>
<dbReference type="Gene3D" id="2.60.40.10">
    <property type="entry name" value="Immunoglobulins"/>
    <property type="match status" value="2"/>
</dbReference>
<dbReference type="SUPFAM" id="SSF74650">
    <property type="entry name" value="Galactose mutarotase-like"/>
    <property type="match status" value="1"/>
</dbReference>
<dbReference type="Gene3D" id="3.20.20.80">
    <property type="entry name" value="Glycosidases"/>
    <property type="match status" value="1"/>
</dbReference>
<protein>
    <recommendedName>
        <fullName evidence="4 8">Beta-galactosidase</fullName>
        <ecNumber evidence="3 8">3.2.1.23</ecNumber>
    </recommendedName>
    <alternativeName>
        <fullName evidence="7 8">Lactase</fullName>
    </alternativeName>
</protein>
<proteinExistence type="inferred from homology"/>
<dbReference type="InterPro" id="IPR008979">
    <property type="entry name" value="Galactose-bd-like_sf"/>
</dbReference>
<sequence>MTNNRNNDWENHKLLHRNRMEARSCFIPYADADSALTHERGGSDRFMLLNGHWDFHYAPSPAAAPERFYAEENVTEAEGWSRIPVPGHWQLCGYGRPHYTDLYYPFPVQPPYVPAENPTGSYRRRFYVPADWIGDRITLNFQGVDSAFHVWVNGSPVGYSQGSRMTSEFDITPYVKEGYNLLAVRVYQWSDGSYLEDQDMWWLSGIFRDVYLLRQPQLHIADFFCTTEFDADYRDARLHIAIAVKSGEAPSRQAAVRVQLLDASGREAAAGSFSVPTLAPGETYTVRETLAVESPKRWSAETPNLYDLLLTLADSEGSPLEVVPWRVGFRQVEIKEGRLLVNGAPVTLRGVNRHDHHPDTGRAVTLDTMREDVVMMKRFNINAVRTAHYPNDPRFYELCDKYGLYVMEEADLETHGFELIGDANRLSDDPAWQEAYVDRIERMVMRDKNHPSVIMWSLGNESGFGCNHEAMAAWCRGYDKTRPVHYEGDKEAKACDVYSTMYSSHEKCIAFGETESGKPHIVCEYAHAMGNGPGGLKEYWDIFNKYERMPGGFVWEWIDHGLRQFTPDGREYYAYGGDFGDEPNNGNFVIDGLVFPDRTPSPGLYELKKIMEPVEAEALDPSAGKVRIRNRYDVLTLDHLRLVWNVTVAGEVAQSGQLELPPVAPGETADVQIPVRPVRNAGEAWCNLSFVTKSDTLWAGHGHEVAWAQFALPQAAVAPRTARVCSPVRHWTEGARLYVESLDSLAVFDKRRGMLLEWHYAGMQLVRSGPEMTVWRAPIDNDMYAVQDMRKNYLDRMTHDVQQCSWSLSDEGKLVISSRFRFAPPVYDWGFDCEYRYTIDGSGKLSLELCGGPQGSVPKALPRLGLQMEIASSFDRVKWSGRGPGETYPDSKESGRFGVYQATVDALYTPYVYPQENGNRSDCRWVSFTDLMGAGFVVAGQPQLHFSAHRYSAQDLERAKHATDLRKRDAITVHLDYMQNGLGSASCGPAQLPQYELRPHDFRFRVDLLPFNDNARSPVFL</sequence>
<name>A0ABR5AMW7_9BACL</name>
<comment type="catalytic activity">
    <reaction evidence="1 8">
        <text>Hydrolysis of terminal non-reducing beta-D-galactose residues in beta-D-galactosides.</text>
        <dbReference type="EC" id="3.2.1.23"/>
    </reaction>
</comment>
<keyword evidence="6 8" id="KW-0326">Glycosidase</keyword>
<dbReference type="Pfam" id="PF00703">
    <property type="entry name" value="Glyco_hydro_2"/>
    <property type="match status" value="1"/>
</dbReference>
<dbReference type="Gene3D" id="2.60.120.260">
    <property type="entry name" value="Galactose-binding domain-like"/>
    <property type="match status" value="1"/>
</dbReference>
<dbReference type="SUPFAM" id="SSF51445">
    <property type="entry name" value="(Trans)glycosidases"/>
    <property type="match status" value="1"/>
</dbReference>
<dbReference type="InterPro" id="IPR004199">
    <property type="entry name" value="B-gal_small/dom_5"/>
</dbReference>